<dbReference type="EMBL" id="BDQX01000011">
    <property type="protein sequence ID" value="GBG05639.1"/>
    <property type="molecule type" value="Genomic_DNA"/>
</dbReference>
<evidence type="ECO:0000313" key="2">
    <source>
        <dbReference type="EMBL" id="GBG05639.1"/>
    </source>
</evidence>
<organism evidence="2 3">
    <name type="scientific">Paenibacillus agaridevorans</name>
    <dbReference type="NCBI Taxonomy" id="171404"/>
    <lineage>
        <taxon>Bacteria</taxon>
        <taxon>Bacillati</taxon>
        <taxon>Bacillota</taxon>
        <taxon>Bacilli</taxon>
        <taxon>Bacillales</taxon>
        <taxon>Paenibacillaceae</taxon>
        <taxon>Paenibacillus</taxon>
    </lineage>
</organism>
<name>A0A2R5EJ42_9BACL</name>
<dbReference type="AlphaFoldDB" id="A0A2R5EJ42"/>
<comment type="caution">
    <text evidence="2">The sequence shown here is derived from an EMBL/GenBank/DDBJ whole genome shotgun (WGS) entry which is preliminary data.</text>
</comment>
<keyword evidence="1" id="KW-0472">Membrane</keyword>
<keyword evidence="1" id="KW-1133">Transmembrane helix</keyword>
<evidence type="ECO:0008006" key="4">
    <source>
        <dbReference type="Google" id="ProtNLM"/>
    </source>
</evidence>
<evidence type="ECO:0000313" key="3">
    <source>
        <dbReference type="Proteomes" id="UP000245202"/>
    </source>
</evidence>
<sequence>MKKLIYYTGLTLILVIGIILIVNRVAQKSAETHSKHSIFSWSDEVVLAEERPALLSILDRMDIGAIYQSFSKELLASQEAESFLSQMQEHTIDVFYLTGEAEWGLEADGASLKEEIMKVELLNQKVDKKAGLKGLVIDVEPYLLEEWDAADKKGKVKIIETFIDGLEAAYQVAKDKDLIMIVTIPNFYDRYSLYELDRLISLAGDGIAVMNYDRTDEFTQIENEVHFSKKHGKPIINIAELQQPGKHKLVDINTYYNVGLEELQKSWASLDDRFQYPKLSFSYHYYDTLKELLE</sequence>
<keyword evidence="3" id="KW-1185">Reference proteome</keyword>
<accession>A0A2R5EJ42</accession>
<feature type="transmembrane region" description="Helical" evidence="1">
    <location>
        <begin position="6"/>
        <end position="26"/>
    </location>
</feature>
<dbReference type="Proteomes" id="UP000245202">
    <property type="component" value="Unassembled WGS sequence"/>
</dbReference>
<evidence type="ECO:0000256" key="1">
    <source>
        <dbReference type="SAM" id="Phobius"/>
    </source>
</evidence>
<proteinExistence type="predicted"/>
<protein>
    <recommendedName>
        <fullName evidence="4">GH18 domain-containing protein</fullName>
    </recommendedName>
</protein>
<reference evidence="2 3" key="1">
    <citation type="submission" date="2017-08" db="EMBL/GenBank/DDBJ databases">
        <title>Substantial Increase in Enzyme Production by Combined Drug-Resistance Mutations in Paenibacillus agaridevorans.</title>
        <authorList>
            <person name="Tanaka Y."/>
            <person name="Funane K."/>
            <person name="Hosaka T."/>
            <person name="Shiwa Y."/>
            <person name="Fujita N."/>
            <person name="Miyazaki T."/>
            <person name="Yoshikawa H."/>
            <person name="Murakami K."/>
            <person name="Kasahara K."/>
            <person name="Inaoka T."/>
            <person name="Hiraga Y."/>
            <person name="Ochi K."/>
        </authorList>
    </citation>
    <scope>NUCLEOTIDE SEQUENCE [LARGE SCALE GENOMIC DNA]</scope>
    <source>
        <strain evidence="2 3">T-3040</strain>
    </source>
</reference>
<gene>
    <name evidence="2" type="ORF">PAT3040_00123</name>
</gene>
<keyword evidence="1" id="KW-0812">Transmembrane</keyword>
<dbReference type="RefSeq" id="WP_108991108.1">
    <property type="nucleotide sequence ID" value="NZ_BDQX01000011.1"/>
</dbReference>